<organism evidence="1 2">
    <name type="scientific">Proteus mirabilis</name>
    <dbReference type="NCBI Taxonomy" id="584"/>
    <lineage>
        <taxon>Bacteria</taxon>
        <taxon>Pseudomonadati</taxon>
        <taxon>Pseudomonadota</taxon>
        <taxon>Gammaproteobacteria</taxon>
        <taxon>Enterobacterales</taxon>
        <taxon>Morganellaceae</taxon>
        <taxon>Proteus</taxon>
    </lineage>
</organism>
<name>A0A2X2C2U6_PROMI</name>
<dbReference type="Proteomes" id="UP000251485">
    <property type="component" value="Unassembled WGS sequence"/>
</dbReference>
<dbReference type="EMBL" id="UAUE01000027">
    <property type="protein sequence ID" value="SPZ01291.1"/>
    <property type="molecule type" value="Genomic_DNA"/>
</dbReference>
<evidence type="ECO:0000313" key="1">
    <source>
        <dbReference type="EMBL" id="SPZ01291.1"/>
    </source>
</evidence>
<evidence type="ECO:0000313" key="2">
    <source>
        <dbReference type="Proteomes" id="UP000251485"/>
    </source>
</evidence>
<protein>
    <submittedName>
        <fullName evidence="1">Phosphate ABC transporter periplasmic substrate-binding protein PstS</fullName>
    </submittedName>
</protein>
<accession>A0A2X2C2U6</accession>
<reference evidence="1 2" key="1">
    <citation type="submission" date="2018-06" db="EMBL/GenBank/DDBJ databases">
        <authorList>
            <consortium name="Pathogen Informatics"/>
            <person name="Doyle S."/>
        </authorList>
    </citation>
    <scope>NUCLEOTIDE SEQUENCE [LARGE SCALE GENOMIC DNA]</scope>
    <source>
        <strain evidence="1 2">NCTC10975</strain>
    </source>
</reference>
<gene>
    <name evidence="1" type="primary">pstS_1</name>
    <name evidence="1" type="ORF">NCTC10975_03935</name>
</gene>
<proteinExistence type="predicted"/>
<dbReference type="AlphaFoldDB" id="A0A2X2C2U6"/>
<sequence length="36" mass="4152">MKRKILITPVLPKEVVEQIRAAWKTSIKDSNGKPIY</sequence>